<feature type="region of interest" description="Disordered" evidence="1">
    <location>
        <begin position="1"/>
        <end position="20"/>
    </location>
</feature>
<name>A0A1G7SDP6_9EURY</name>
<keyword evidence="3" id="KW-1185">Reference proteome</keyword>
<protein>
    <submittedName>
        <fullName evidence="2">Uncharacterized protein</fullName>
    </submittedName>
</protein>
<dbReference type="RefSeq" id="WP_092694898.1">
    <property type="nucleotide sequence ID" value="NZ_FNBK01000018.1"/>
</dbReference>
<dbReference type="AlphaFoldDB" id="A0A1G7SDP6"/>
<dbReference type="EMBL" id="FNBK01000018">
    <property type="protein sequence ID" value="SDG20549.1"/>
    <property type="molecule type" value="Genomic_DNA"/>
</dbReference>
<sequence length="200" mass="23408">MPWVDPHETDPTQWAGDAATDRSCTSVYERALETGRPFERTDKLVLQGPSVADEFRTRGYERARTDYHLAVETDGRVKLLARGHLWGGDEPHQRFRAQYRREGEPTETVPFDEYLTWTRYQYGTIDVEGGRLTFEAESDRQERMRRLDWADLYAPDRLRLAELELVRNPALARYVLGDRDDWRDVADALRYNPEAFAVRP</sequence>
<dbReference type="Proteomes" id="UP000199076">
    <property type="component" value="Unassembled WGS sequence"/>
</dbReference>
<organism evidence="2 3">
    <name type="scientific">Halorientalis regularis</name>
    <dbReference type="NCBI Taxonomy" id="660518"/>
    <lineage>
        <taxon>Archaea</taxon>
        <taxon>Methanobacteriati</taxon>
        <taxon>Methanobacteriota</taxon>
        <taxon>Stenosarchaea group</taxon>
        <taxon>Halobacteria</taxon>
        <taxon>Halobacteriales</taxon>
        <taxon>Haloarculaceae</taxon>
        <taxon>Halorientalis</taxon>
    </lineage>
</organism>
<dbReference type="STRING" id="660518.SAMN05216218_1188"/>
<accession>A0A1G7SDP6</accession>
<feature type="compositionally biased region" description="Basic and acidic residues" evidence="1">
    <location>
        <begin position="1"/>
        <end position="10"/>
    </location>
</feature>
<gene>
    <name evidence="2" type="ORF">SAMN05216218_1188</name>
</gene>
<proteinExistence type="predicted"/>
<evidence type="ECO:0000313" key="3">
    <source>
        <dbReference type="Proteomes" id="UP000199076"/>
    </source>
</evidence>
<evidence type="ECO:0000256" key="1">
    <source>
        <dbReference type="SAM" id="MobiDB-lite"/>
    </source>
</evidence>
<evidence type="ECO:0000313" key="2">
    <source>
        <dbReference type="EMBL" id="SDG20549.1"/>
    </source>
</evidence>
<dbReference type="OrthoDB" id="304501at2157"/>
<reference evidence="3" key="1">
    <citation type="submission" date="2016-10" db="EMBL/GenBank/DDBJ databases">
        <authorList>
            <person name="Varghese N."/>
            <person name="Submissions S."/>
        </authorList>
    </citation>
    <scope>NUCLEOTIDE SEQUENCE [LARGE SCALE GENOMIC DNA]</scope>
    <source>
        <strain evidence="3">IBRC-M 10760</strain>
    </source>
</reference>